<sequence>YHEWTVVTQVSRSWRMLAFDTKRLWNGISCDAKNSTSPWVDVYSTHSRPLNIEMGVDIELDGSRSVVFNRIQKENYRVRKLSIRVFGSDDHRWIKLGKLGDWLGMEMPVLEQFEMVGDDGIGEEHLESWPLFDSRAPCLKSIHIFDFNLTLRSLPFTSITSLTLWYSQEYSGSLSLPTLFDFLRISRLQSLDLRHALSSDHSHDEDHHTRRIPLPSLQSMTIYLPARQCLTLLSHILISRGCTTNICGFPPGRPDGTSAMDPREFFDQVPPLIIDDPTEIGSIDFRIEDECITIELRRLDELSEEGTCHHPSPIQTYFQTSGEGERNWVPSFSTFSGARWFSLEGLPHKPSAVVVREAIAVLAVLPSLKDVDLSIHVIPTLSSHLHDNPQSFATLTSMIIRGMEETHAPIGKLVRTLARRRELGGNEMAISLIGNGEWTKAGSKVSKVLTRLKDEYTGDNEVPISP</sequence>
<evidence type="ECO:0000313" key="1">
    <source>
        <dbReference type="EMBL" id="TFK62595.1"/>
    </source>
</evidence>
<accession>A0ACD3AA99</accession>
<name>A0ACD3AA99_9AGAR</name>
<keyword evidence="2" id="KW-1185">Reference proteome</keyword>
<reference evidence="1 2" key="1">
    <citation type="journal article" date="2019" name="Nat. Ecol. Evol.">
        <title>Megaphylogeny resolves global patterns of mushroom evolution.</title>
        <authorList>
            <person name="Varga T."/>
            <person name="Krizsan K."/>
            <person name="Foldi C."/>
            <person name="Dima B."/>
            <person name="Sanchez-Garcia M."/>
            <person name="Sanchez-Ramirez S."/>
            <person name="Szollosi G.J."/>
            <person name="Szarkandi J.G."/>
            <person name="Papp V."/>
            <person name="Albert L."/>
            <person name="Andreopoulos W."/>
            <person name="Angelini C."/>
            <person name="Antonin V."/>
            <person name="Barry K.W."/>
            <person name="Bougher N.L."/>
            <person name="Buchanan P."/>
            <person name="Buyck B."/>
            <person name="Bense V."/>
            <person name="Catcheside P."/>
            <person name="Chovatia M."/>
            <person name="Cooper J."/>
            <person name="Damon W."/>
            <person name="Desjardin D."/>
            <person name="Finy P."/>
            <person name="Geml J."/>
            <person name="Haridas S."/>
            <person name="Hughes K."/>
            <person name="Justo A."/>
            <person name="Karasinski D."/>
            <person name="Kautmanova I."/>
            <person name="Kiss B."/>
            <person name="Kocsube S."/>
            <person name="Kotiranta H."/>
            <person name="LaButti K.M."/>
            <person name="Lechner B.E."/>
            <person name="Liimatainen K."/>
            <person name="Lipzen A."/>
            <person name="Lukacs Z."/>
            <person name="Mihaltcheva S."/>
            <person name="Morgado L.N."/>
            <person name="Niskanen T."/>
            <person name="Noordeloos M.E."/>
            <person name="Ohm R.A."/>
            <person name="Ortiz-Santana B."/>
            <person name="Ovrebo C."/>
            <person name="Racz N."/>
            <person name="Riley R."/>
            <person name="Savchenko A."/>
            <person name="Shiryaev A."/>
            <person name="Soop K."/>
            <person name="Spirin V."/>
            <person name="Szebenyi C."/>
            <person name="Tomsovsky M."/>
            <person name="Tulloss R.E."/>
            <person name="Uehling J."/>
            <person name="Grigoriev I.V."/>
            <person name="Vagvolgyi C."/>
            <person name="Papp T."/>
            <person name="Martin F.M."/>
            <person name="Miettinen O."/>
            <person name="Hibbett D.S."/>
            <person name="Nagy L.G."/>
        </authorList>
    </citation>
    <scope>NUCLEOTIDE SEQUENCE [LARGE SCALE GENOMIC DNA]</scope>
    <source>
        <strain evidence="1 2">NL-1719</strain>
    </source>
</reference>
<proteinExistence type="predicted"/>
<gene>
    <name evidence="1" type="ORF">BDN72DRAFT_848507</name>
</gene>
<evidence type="ECO:0000313" key="2">
    <source>
        <dbReference type="Proteomes" id="UP000308600"/>
    </source>
</evidence>
<dbReference type="Proteomes" id="UP000308600">
    <property type="component" value="Unassembled WGS sequence"/>
</dbReference>
<feature type="non-terminal residue" evidence="1">
    <location>
        <position position="1"/>
    </location>
</feature>
<dbReference type="EMBL" id="ML208572">
    <property type="protein sequence ID" value="TFK62595.1"/>
    <property type="molecule type" value="Genomic_DNA"/>
</dbReference>
<organism evidence="1 2">
    <name type="scientific">Pluteus cervinus</name>
    <dbReference type="NCBI Taxonomy" id="181527"/>
    <lineage>
        <taxon>Eukaryota</taxon>
        <taxon>Fungi</taxon>
        <taxon>Dikarya</taxon>
        <taxon>Basidiomycota</taxon>
        <taxon>Agaricomycotina</taxon>
        <taxon>Agaricomycetes</taxon>
        <taxon>Agaricomycetidae</taxon>
        <taxon>Agaricales</taxon>
        <taxon>Pluteineae</taxon>
        <taxon>Pluteaceae</taxon>
        <taxon>Pluteus</taxon>
    </lineage>
</organism>
<protein>
    <submittedName>
        <fullName evidence="1">Uncharacterized protein</fullName>
    </submittedName>
</protein>